<feature type="transmembrane region" description="Helical" evidence="1">
    <location>
        <begin position="115"/>
        <end position="137"/>
    </location>
</feature>
<dbReference type="OrthoDB" id="2380965at2"/>
<keyword evidence="1" id="KW-1133">Transmembrane helix</keyword>
<feature type="transmembrane region" description="Helical" evidence="1">
    <location>
        <begin position="50"/>
        <end position="69"/>
    </location>
</feature>
<feature type="transmembrane region" description="Helical" evidence="1">
    <location>
        <begin position="181"/>
        <end position="201"/>
    </location>
</feature>
<gene>
    <name evidence="2" type="ORF">SAMN05421676_105225</name>
</gene>
<protein>
    <recommendedName>
        <fullName evidence="4">ABC-2 type transport system permease protein</fullName>
    </recommendedName>
</protein>
<proteinExistence type="predicted"/>
<evidence type="ECO:0008006" key="4">
    <source>
        <dbReference type="Google" id="ProtNLM"/>
    </source>
</evidence>
<feature type="transmembrane region" description="Helical" evidence="1">
    <location>
        <begin position="216"/>
        <end position="236"/>
    </location>
</feature>
<evidence type="ECO:0000313" key="2">
    <source>
        <dbReference type="EMBL" id="SET53670.1"/>
    </source>
</evidence>
<keyword evidence="1" id="KW-0812">Transmembrane</keyword>
<feature type="transmembrane region" description="Helical" evidence="1">
    <location>
        <begin position="17"/>
        <end position="38"/>
    </location>
</feature>
<accession>A0A1I0F8Q7</accession>
<name>A0A1I0F8Q7_9BACI</name>
<dbReference type="Proteomes" id="UP000199095">
    <property type="component" value="Unassembled WGS sequence"/>
</dbReference>
<reference evidence="3" key="1">
    <citation type="submission" date="2016-10" db="EMBL/GenBank/DDBJ databases">
        <authorList>
            <person name="Varghese N."/>
            <person name="Submissions S."/>
        </authorList>
    </citation>
    <scope>NUCLEOTIDE SEQUENCE [LARGE SCALE GENOMIC DNA]</scope>
    <source>
        <strain evidence="3">CGMCC 1.3566</strain>
    </source>
</reference>
<keyword evidence="3" id="KW-1185">Reference proteome</keyword>
<evidence type="ECO:0000256" key="1">
    <source>
        <dbReference type="SAM" id="Phobius"/>
    </source>
</evidence>
<keyword evidence="1" id="KW-0472">Membrane</keyword>
<organism evidence="2 3">
    <name type="scientific">Salinibacillus kushneri</name>
    <dbReference type="NCBI Taxonomy" id="237682"/>
    <lineage>
        <taxon>Bacteria</taxon>
        <taxon>Bacillati</taxon>
        <taxon>Bacillota</taxon>
        <taxon>Bacilli</taxon>
        <taxon>Bacillales</taxon>
        <taxon>Bacillaceae</taxon>
        <taxon>Salinibacillus</taxon>
    </lineage>
</organism>
<dbReference type="RefSeq" id="WP_093134617.1">
    <property type="nucleotide sequence ID" value="NZ_FOHJ01000005.1"/>
</dbReference>
<dbReference type="EMBL" id="FOHJ01000005">
    <property type="protein sequence ID" value="SET53670.1"/>
    <property type="molecule type" value="Genomic_DNA"/>
</dbReference>
<evidence type="ECO:0000313" key="3">
    <source>
        <dbReference type="Proteomes" id="UP000199095"/>
    </source>
</evidence>
<dbReference type="AlphaFoldDB" id="A0A1I0F8Q7"/>
<sequence length="249" mass="28414">MVKDAVWLAAKEYKQHFIPVIFTFLASIVLGLIIGSYLAKPDHFIIKFNATPLTPFVIDFILIGTAPAFSTLFMSKPYLSYNSAKHNPYVKRMAVLRSLPIRLSVLALSRTIFMLMTLLTMSIAYLGTIAFIVITFPDHFFQLLTAGEFFTFIIVWFGFILTIGGMNPYIEYGTNGKTLHFMPFIYIGILFMVEIMFYQFFNQGILEIISELVEKIGWPIGALSIIIGIIGCYGWNKLLEYRLANKDYM</sequence>
<feature type="transmembrane region" description="Helical" evidence="1">
    <location>
        <begin position="149"/>
        <end position="169"/>
    </location>
</feature>
<dbReference type="STRING" id="237682.SAMN05421676_105225"/>